<comment type="caution">
    <text evidence="1">The sequence shown here is derived from an EMBL/GenBank/DDBJ whole genome shotgun (WGS) entry which is preliminary data.</text>
</comment>
<keyword evidence="2" id="KW-1185">Reference proteome</keyword>
<dbReference type="AlphaFoldDB" id="A0A8X6GJV8"/>
<organism evidence="1 2">
    <name type="scientific">Trichonephila clavata</name>
    <name type="common">Joro spider</name>
    <name type="synonym">Nephila clavata</name>
    <dbReference type="NCBI Taxonomy" id="2740835"/>
    <lineage>
        <taxon>Eukaryota</taxon>
        <taxon>Metazoa</taxon>
        <taxon>Ecdysozoa</taxon>
        <taxon>Arthropoda</taxon>
        <taxon>Chelicerata</taxon>
        <taxon>Arachnida</taxon>
        <taxon>Araneae</taxon>
        <taxon>Araneomorphae</taxon>
        <taxon>Entelegynae</taxon>
        <taxon>Araneoidea</taxon>
        <taxon>Nephilidae</taxon>
        <taxon>Trichonephila</taxon>
    </lineage>
</organism>
<sequence>MEQRTNAQQNPQRTAVHVSGKVSRYEKYEVTVCKYIHKKPLIVDVDNLFSLHDLMRGQMWQLESPTNTGHFIKIHDHPPFSLGLALGDFHTSSPLKIL</sequence>
<gene>
    <name evidence="1" type="ORF">TNCT_644871</name>
</gene>
<protein>
    <submittedName>
        <fullName evidence="1">Uncharacterized protein</fullName>
    </submittedName>
</protein>
<evidence type="ECO:0000313" key="1">
    <source>
        <dbReference type="EMBL" id="GFQ84028.1"/>
    </source>
</evidence>
<proteinExistence type="predicted"/>
<name>A0A8X6GJV8_TRICU</name>
<accession>A0A8X6GJV8</accession>
<dbReference type="EMBL" id="BMAO01032701">
    <property type="protein sequence ID" value="GFQ84028.1"/>
    <property type="molecule type" value="Genomic_DNA"/>
</dbReference>
<evidence type="ECO:0000313" key="2">
    <source>
        <dbReference type="Proteomes" id="UP000887116"/>
    </source>
</evidence>
<dbReference type="Proteomes" id="UP000887116">
    <property type="component" value="Unassembled WGS sequence"/>
</dbReference>
<reference evidence="1" key="1">
    <citation type="submission" date="2020-07" db="EMBL/GenBank/DDBJ databases">
        <title>Multicomponent nature underlies the extraordinary mechanical properties of spider dragline silk.</title>
        <authorList>
            <person name="Kono N."/>
            <person name="Nakamura H."/>
            <person name="Mori M."/>
            <person name="Yoshida Y."/>
            <person name="Ohtoshi R."/>
            <person name="Malay A.D."/>
            <person name="Moran D.A.P."/>
            <person name="Tomita M."/>
            <person name="Numata K."/>
            <person name="Arakawa K."/>
        </authorList>
    </citation>
    <scope>NUCLEOTIDE SEQUENCE</scope>
</reference>